<reference evidence="2 3" key="1">
    <citation type="submission" date="2018-08" db="EMBL/GenBank/DDBJ databases">
        <title>A genome reference for cultivated species of the human gut microbiota.</title>
        <authorList>
            <person name="Zou Y."/>
            <person name="Xue W."/>
            <person name="Luo G."/>
        </authorList>
    </citation>
    <scope>NUCLEOTIDE SEQUENCE [LARGE SCALE GENOMIC DNA]</scope>
    <source>
        <strain evidence="2 3">OF03-9BH</strain>
    </source>
</reference>
<organism evidence="2 3">
    <name type="scientific">Bacteroides stercorirosoris</name>
    <dbReference type="NCBI Taxonomy" id="871324"/>
    <lineage>
        <taxon>Bacteria</taxon>
        <taxon>Pseudomonadati</taxon>
        <taxon>Bacteroidota</taxon>
        <taxon>Bacteroidia</taxon>
        <taxon>Bacteroidales</taxon>
        <taxon>Bacteroidaceae</taxon>
        <taxon>Bacteroides</taxon>
    </lineage>
</organism>
<dbReference type="Gene3D" id="3.90.550.10">
    <property type="entry name" value="Spore Coat Polysaccharide Biosynthesis Protein SpsA, Chain A"/>
    <property type="match status" value="1"/>
</dbReference>
<dbReference type="InterPro" id="IPR029044">
    <property type="entry name" value="Nucleotide-diphossugar_trans"/>
</dbReference>
<dbReference type="Pfam" id="PF00535">
    <property type="entry name" value="Glycos_transf_2"/>
    <property type="match status" value="1"/>
</dbReference>
<proteinExistence type="predicted"/>
<protein>
    <submittedName>
        <fullName evidence="2">Glycosyltransferase family 2 protein</fullName>
    </submittedName>
</protein>
<keyword evidence="2" id="KW-0808">Transferase</keyword>
<evidence type="ECO:0000313" key="3">
    <source>
        <dbReference type="Proteomes" id="UP000286075"/>
    </source>
</evidence>
<dbReference type="InterPro" id="IPR001173">
    <property type="entry name" value="Glyco_trans_2-like"/>
</dbReference>
<dbReference type="GO" id="GO:0016758">
    <property type="term" value="F:hexosyltransferase activity"/>
    <property type="evidence" value="ECO:0007669"/>
    <property type="project" value="UniProtKB-ARBA"/>
</dbReference>
<dbReference type="PANTHER" id="PTHR22916">
    <property type="entry name" value="GLYCOSYLTRANSFERASE"/>
    <property type="match status" value="1"/>
</dbReference>
<dbReference type="Proteomes" id="UP000286075">
    <property type="component" value="Unassembled WGS sequence"/>
</dbReference>
<dbReference type="AlphaFoldDB" id="A0A413GCY8"/>
<dbReference type="RefSeq" id="WP_117988917.1">
    <property type="nucleotide sequence ID" value="NZ_CABMFG010000136.1"/>
</dbReference>
<sequence length="244" mass="27712">MFFSIIVPCFNSENFINKTTSMLTQQSFNDFEVIFIDDGSSDYTFDILASISKSVPYKTTILQNTKNSGPGITKGVGVDKSKGDYLLFMDSDDWFEPEALQLLYTHLSQHHSDIVFFDAYRAYDTGKKILISNSEAFNHCQTNSDYIALAKGCLPYMCFKSELWSGITFPALYNAEDIAVIPILISKAKNISVLASPLYNYYYRVESLSNTPSADIYKSFLRSYKYTCEKMIVGKFDEVFSKIL</sequence>
<name>A0A413GCY8_9BACE</name>
<dbReference type="SUPFAM" id="SSF53448">
    <property type="entry name" value="Nucleotide-diphospho-sugar transferases"/>
    <property type="match status" value="1"/>
</dbReference>
<feature type="domain" description="Glycosyltransferase 2-like" evidence="1">
    <location>
        <begin position="4"/>
        <end position="128"/>
    </location>
</feature>
<dbReference type="EMBL" id="QSCF01000136">
    <property type="protein sequence ID" value="RGX69015.1"/>
    <property type="molecule type" value="Genomic_DNA"/>
</dbReference>
<accession>A0A413GCY8</accession>
<gene>
    <name evidence="2" type="ORF">DXA68_24545</name>
</gene>
<comment type="caution">
    <text evidence="2">The sequence shown here is derived from an EMBL/GenBank/DDBJ whole genome shotgun (WGS) entry which is preliminary data.</text>
</comment>
<evidence type="ECO:0000313" key="2">
    <source>
        <dbReference type="EMBL" id="RGX69015.1"/>
    </source>
</evidence>
<dbReference type="CDD" id="cd00761">
    <property type="entry name" value="Glyco_tranf_GTA_type"/>
    <property type="match status" value="1"/>
</dbReference>
<evidence type="ECO:0000259" key="1">
    <source>
        <dbReference type="Pfam" id="PF00535"/>
    </source>
</evidence>
<dbReference type="PANTHER" id="PTHR22916:SF3">
    <property type="entry name" value="UDP-GLCNAC:BETAGAL BETA-1,3-N-ACETYLGLUCOSAMINYLTRANSFERASE-LIKE PROTEIN 1"/>
    <property type="match status" value="1"/>
</dbReference>
<dbReference type="OrthoDB" id="635429at2"/>